<organism evidence="9 10">
    <name type="scientific">Streptomyces rubrolavendulae</name>
    <dbReference type="NCBI Taxonomy" id="285473"/>
    <lineage>
        <taxon>Bacteria</taxon>
        <taxon>Bacillati</taxon>
        <taxon>Actinomycetota</taxon>
        <taxon>Actinomycetes</taxon>
        <taxon>Kitasatosporales</taxon>
        <taxon>Streptomycetaceae</taxon>
        <taxon>Streptomyces</taxon>
    </lineage>
</organism>
<keyword evidence="2 7" id="KW-0349">Heme</keyword>
<sequence length="513" mass="54425">MTATTTENTAAPAAAPTGPATATATGPAPATTATAAACPFTGAGAGTGAAAPGTPAGTAGAGAGPAGPEAAPVAGAVRAGERDGDQARDQAGERAGERAGRGAADRSAGFTERYLLSPAVNADPYPYLDALRDHDPVHWSAMHRAWLVTGHEQLTHCLRDPAVSADRVRPLMDAVPEGARDDAERAFGILSRWMVFNDPPRHRRLRQVFQDQFAARAINRYRGFVERATRAMAGRRAAPGRTGDLVADIARPLPALVFARWLGVPQADAPSFWYWNARVGDLVLGAAQEEREYRTSLQSLVNLEDYLAELVRRRREEPKDDLISAVLAGGRVGTSVSEEEFVGMLTQMAFAGGETTSNLIANTLLALLSRPDQLAAVREDPARLVPAAVEETMRFDGPSKMSIRIAAADLELDGRAVRAGDRLFLVTAAANRDPDRFADPGRFDVRRGTGGPLHLGFGFGAHFCVGAALARLVAVSAVDVLVRERPGLSLVDEPLSWQPSLLNRALTALPVRY</sequence>
<proteinExistence type="inferred from homology"/>
<evidence type="ECO:0000256" key="6">
    <source>
        <dbReference type="ARBA" id="ARBA00023033"/>
    </source>
</evidence>
<evidence type="ECO:0000313" key="9">
    <source>
        <dbReference type="EMBL" id="AOT62429.1"/>
    </source>
</evidence>
<dbReference type="FunFam" id="1.10.630.10:FF:000018">
    <property type="entry name" value="Cytochrome P450 monooxygenase"/>
    <property type="match status" value="1"/>
</dbReference>
<dbReference type="InterPro" id="IPR001128">
    <property type="entry name" value="Cyt_P450"/>
</dbReference>
<dbReference type="EC" id="1.14.15.12" evidence="9"/>
<keyword evidence="10" id="KW-1185">Reference proteome</keyword>
<dbReference type="PRINTS" id="PR00359">
    <property type="entry name" value="BP450"/>
</dbReference>
<evidence type="ECO:0000256" key="4">
    <source>
        <dbReference type="ARBA" id="ARBA00023002"/>
    </source>
</evidence>
<dbReference type="CDD" id="cd20625">
    <property type="entry name" value="CYP164-like"/>
    <property type="match status" value="1"/>
</dbReference>
<dbReference type="InterPro" id="IPR036396">
    <property type="entry name" value="Cyt_P450_sf"/>
</dbReference>
<keyword evidence="3 7" id="KW-0479">Metal-binding</keyword>
<evidence type="ECO:0000313" key="10">
    <source>
        <dbReference type="Proteomes" id="UP000095349"/>
    </source>
</evidence>
<feature type="compositionally biased region" description="Basic and acidic residues" evidence="8">
    <location>
        <begin position="79"/>
        <end position="104"/>
    </location>
</feature>
<dbReference type="PANTHER" id="PTHR46696:SF3">
    <property type="entry name" value="PULCHERRIMINIC ACID SYNTHASE"/>
    <property type="match status" value="1"/>
</dbReference>
<keyword evidence="5 7" id="KW-0408">Iron</keyword>
<feature type="compositionally biased region" description="Low complexity" evidence="8">
    <location>
        <begin position="66"/>
        <end position="76"/>
    </location>
</feature>
<evidence type="ECO:0000256" key="1">
    <source>
        <dbReference type="ARBA" id="ARBA00010617"/>
    </source>
</evidence>
<dbReference type="EMBL" id="CP017316">
    <property type="protein sequence ID" value="AOT62429.1"/>
    <property type="molecule type" value="Genomic_DNA"/>
</dbReference>
<name>A0A1D8GAE5_9ACTN</name>
<dbReference type="KEGG" id="srn:A4G23_05325"/>
<dbReference type="STRING" id="285473.A4G23_05325"/>
<comment type="similarity">
    <text evidence="1 7">Belongs to the cytochrome P450 family.</text>
</comment>
<evidence type="ECO:0000256" key="8">
    <source>
        <dbReference type="SAM" id="MobiDB-lite"/>
    </source>
</evidence>
<keyword evidence="6 7" id="KW-0503">Monooxygenase</keyword>
<dbReference type="InterPro" id="IPR017972">
    <property type="entry name" value="Cyt_P450_CS"/>
</dbReference>
<dbReference type="InterPro" id="IPR002397">
    <property type="entry name" value="Cyt_P450_B"/>
</dbReference>
<dbReference type="GO" id="GO:0016705">
    <property type="term" value="F:oxidoreductase activity, acting on paired donors, with incorporation or reduction of molecular oxygen"/>
    <property type="evidence" value="ECO:0007669"/>
    <property type="project" value="InterPro"/>
</dbReference>
<dbReference type="Pfam" id="PF00067">
    <property type="entry name" value="p450"/>
    <property type="match status" value="1"/>
</dbReference>
<dbReference type="GO" id="GO:0005506">
    <property type="term" value="F:iron ion binding"/>
    <property type="evidence" value="ECO:0007669"/>
    <property type="project" value="InterPro"/>
</dbReference>
<accession>A0A1D8GAE5</accession>
<reference evidence="9 10" key="1">
    <citation type="submission" date="2016-09" db="EMBL/GenBank/DDBJ databases">
        <title>Streptomyces rubrolavendulae MJM4426 Genome sequencing and assembly.</title>
        <authorList>
            <person name="Kim J.-G."/>
        </authorList>
    </citation>
    <scope>NUCLEOTIDE SEQUENCE [LARGE SCALE GENOMIC DNA]</scope>
    <source>
        <strain evidence="9 10">MJM4426</strain>
    </source>
</reference>
<feature type="compositionally biased region" description="Low complexity" evidence="8">
    <location>
        <begin position="1"/>
        <end position="58"/>
    </location>
</feature>
<gene>
    <name evidence="9" type="primary">bioI_4</name>
    <name evidence="9" type="ORF">A4G23_05325</name>
</gene>
<dbReference type="GO" id="GO:0004497">
    <property type="term" value="F:monooxygenase activity"/>
    <property type="evidence" value="ECO:0007669"/>
    <property type="project" value="UniProtKB-KW"/>
</dbReference>
<evidence type="ECO:0000256" key="5">
    <source>
        <dbReference type="ARBA" id="ARBA00023004"/>
    </source>
</evidence>
<evidence type="ECO:0000256" key="2">
    <source>
        <dbReference type="ARBA" id="ARBA00022617"/>
    </source>
</evidence>
<keyword evidence="4 7" id="KW-0560">Oxidoreductase</keyword>
<dbReference type="PATRIC" id="fig|285473.5.peg.5612"/>
<feature type="region of interest" description="Disordered" evidence="8">
    <location>
        <begin position="1"/>
        <end position="106"/>
    </location>
</feature>
<evidence type="ECO:0000256" key="3">
    <source>
        <dbReference type="ARBA" id="ARBA00022723"/>
    </source>
</evidence>
<dbReference type="Gene3D" id="1.10.630.10">
    <property type="entry name" value="Cytochrome P450"/>
    <property type="match status" value="1"/>
</dbReference>
<dbReference type="Proteomes" id="UP000095349">
    <property type="component" value="Chromosome"/>
</dbReference>
<protein>
    <submittedName>
        <fullName evidence="9">Biotin biosynthesis cytochrome P450</fullName>
        <ecNumber evidence="9">1.14.15.12</ecNumber>
    </submittedName>
</protein>
<dbReference type="RefSeq" id="WP_079140376.1">
    <property type="nucleotide sequence ID" value="NZ_CP017316.1"/>
</dbReference>
<dbReference type="AlphaFoldDB" id="A0A1D8GAE5"/>
<dbReference type="PANTHER" id="PTHR46696">
    <property type="entry name" value="P450, PUTATIVE (EUROFUNG)-RELATED"/>
    <property type="match status" value="1"/>
</dbReference>
<evidence type="ECO:0000256" key="7">
    <source>
        <dbReference type="RuleBase" id="RU000461"/>
    </source>
</evidence>
<dbReference type="PROSITE" id="PS00086">
    <property type="entry name" value="CYTOCHROME_P450"/>
    <property type="match status" value="1"/>
</dbReference>
<dbReference type="GO" id="GO:0020037">
    <property type="term" value="F:heme binding"/>
    <property type="evidence" value="ECO:0007669"/>
    <property type="project" value="InterPro"/>
</dbReference>
<dbReference type="SUPFAM" id="SSF48264">
    <property type="entry name" value="Cytochrome P450"/>
    <property type="match status" value="1"/>
</dbReference>
<dbReference type="PRINTS" id="PR00385">
    <property type="entry name" value="P450"/>
</dbReference>